<feature type="transmembrane region" description="Helical" evidence="1">
    <location>
        <begin position="184"/>
        <end position="208"/>
    </location>
</feature>
<feature type="transmembrane region" description="Helical" evidence="1">
    <location>
        <begin position="102"/>
        <end position="121"/>
    </location>
</feature>
<reference evidence="3" key="1">
    <citation type="submission" date="2019-08" db="EMBL/GenBank/DDBJ databases">
        <title>Arthrobacter sp. nov., isolated from plateau pika and Tibetan wild ass.</title>
        <authorList>
            <person name="Ge Y."/>
        </authorList>
    </citation>
    <scope>NUCLEOTIDE SEQUENCE [LARGE SCALE GENOMIC DNA]</scope>
    <source>
        <strain evidence="3">HF-4214</strain>
    </source>
</reference>
<evidence type="ECO:0000313" key="3">
    <source>
        <dbReference type="Proteomes" id="UP000438093"/>
    </source>
</evidence>
<keyword evidence="1" id="KW-0812">Transmembrane</keyword>
<dbReference type="Proteomes" id="UP000438093">
    <property type="component" value="Unassembled WGS sequence"/>
</dbReference>
<accession>A0A6N7RL10</accession>
<dbReference type="AlphaFoldDB" id="A0A6N7RL10"/>
<organism evidence="2 3">
    <name type="scientific">Eggerthella guodeyinii</name>
    <dbReference type="NCBI Taxonomy" id="2690837"/>
    <lineage>
        <taxon>Bacteria</taxon>
        <taxon>Bacillati</taxon>
        <taxon>Actinomycetota</taxon>
        <taxon>Coriobacteriia</taxon>
        <taxon>Eggerthellales</taxon>
        <taxon>Eggerthellaceae</taxon>
        <taxon>Eggerthella</taxon>
    </lineage>
</organism>
<dbReference type="RefSeq" id="WP_154332511.1">
    <property type="nucleotide sequence ID" value="NZ_VTFY01000002.1"/>
</dbReference>
<gene>
    <name evidence="2" type="ORF">GJG86_03755</name>
</gene>
<evidence type="ECO:0000313" key="2">
    <source>
        <dbReference type="EMBL" id="MRX81611.1"/>
    </source>
</evidence>
<feature type="transmembrane region" description="Helical" evidence="1">
    <location>
        <begin position="215"/>
        <end position="238"/>
    </location>
</feature>
<feature type="transmembrane region" description="Helical" evidence="1">
    <location>
        <begin position="20"/>
        <end position="39"/>
    </location>
</feature>
<keyword evidence="1" id="KW-0472">Membrane</keyword>
<feature type="transmembrane region" description="Helical" evidence="1">
    <location>
        <begin position="268"/>
        <end position="290"/>
    </location>
</feature>
<sequence>MVNILRMDLYRLLRSKSLWICLGITVALAAMTIGVLGLLTNADFMQWAQSSGATVSSASNSVVNIGVNGNSTMSTEEITQSIVQAQEAISSSSLLTMTGTTLVNGNALAIMFTIFLSIFLASEFESGYSKNVFTVQPNRIAFLGARLVEIVLTAALFTAVSLASVALVGAIAGLSFAPTSAADLLLWGTLVTLVLSGFGMAIALIIWLTRKVAAGIIGAVVLVTGMLVIMVQALLSLFPALSHLSDFTLYACMSALGRGLYVDGGLSVAHIAGVGLAFVIVYAALSAVTLKKKDI</sequence>
<keyword evidence="3" id="KW-1185">Reference proteome</keyword>
<dbReference type="EMBL" id="VTFY01000002">
    <property type="protein sequence ID" value="MRX81611.1"/>
    <property type="molecule type" value="Genomic_DNA"/>
</dbReference>
<name>A0A6N7RL10_9ACTN</name>
<proteinExistence type="predicted"/>
<feature type="transmembrane region" description="Helical" evidence="1">
    <location>
        <begin position="147"/>
        <end position="172"/>
    </location>
</feature>
<protein>
    <submittedName>
        <fullName evidence="2">ABC transporter permease</fullName>
    </submittedName>
</protein>
<evidence type="ECO:0000256" key="1">
    <source>
        <dbReference type="SAM" id="Phobius"/>
    </source>
</evidence>
<keyword evidence="1" id="KW-1133">Transmembrane helix</keyword>
<comment type="caution">
    <text evidence="2">The sequence shown here is derived from an EMBL/GenBank/DDBJ whole genome shotgun (WGS) entry which is preliminary data.</text>
</comment>